<dbReference type="EMBL" id="WSZM01000194">
    <property type="protein sequence ID" value="KAF4038434.1"/>
    <property type="molecule type" value="Genomic_DNA"/>
</dbReference>
<reference evidence="2" key="1">
    <citation type="submission" date="2020-04" db="EMBL/GenBank/DDBJ databases">
        <title>Hybrid Assembly of Korean Phytophthora infestans isolates.</title>
        <authorList>
            <person name="Prokchorchik M."/>
            <person name="Lee Y."/>
            <person name="Seo J."/>
            <person name="Cho J.-H."/>
            <person name="Park Y.-E."/>
            <person name="Jang D.-C."/>
            <person name="Im J.-S."/>
            <person name="Choi J.-G."/>
            <person name="Park H.-J."/>
            <person name="Lee G.-B."/>
            <person name="Lee Y.-G."/>
            <person name="Hong S.-Y."/>
            <person name="Cho K."/>
            <person name="Sohn K.H."/>
        </authorList>
    </citation>
    <scope>NUCLEOTIDE SEQUENCE</scope>
    <source>
        <strain evidence="2">KR_1_A1</strain>
    </source>
</reference>
<proteinExistence type="predicted"/>
<gene>
    <name evidence="2" type="ORF">GN244_ATG09405</name>
</gene>
<evidence type="ECO:0008006" key="4">
    <source>
        <dbReference type="Google" id="ProtNLM"/>
    </source>
</evidence>
<dbReference type="Proteomes" id="UP000602510">
    <property type="component" value="Unassembled WGS sequence"/>
</dbReference>
<sequence>MTTSAPITETSFHPTGSGSANRMPSVSSAEESQQAVTSRASRVNNQRPHHGGRQKDEAWRLVEVDQDNTVWCLRCGQLIYTQGHNHIARVRRHVYEKCSKLPTQSKITEMFKPSAAAKCIEGVPGELCAVGLYDRHVVLQGRARVALEGLKTAQSERPVTEWVSAVDVVFGPSL</sequence>
<protein>
    <recommendedName>
        <fullName evidence="4">BED-type domain-containing protein</fullName>
    </recommendedName>
</protein>
<organism evidence="2 3">
    <name type="scientific">Phytophthora infestans</name>
    <name type="common">Potato late blight agent</name>
    <name type="synonym">Botrytis infestans</name>
    <dbReference type="NCBI Taxonomy" id="4787"/>
    <lineage>
        <taxon>Eukaryota</taxon>
        <taxon>Sar</taxon>
        <taxon>Stramenopiles</taxon>
        <taxon>Oomycota</taxon>
        <taxon>Peronosporomycetes</taxon>
        <taxon>Peronosporales</taxon>
        <taxon>Peronosporaceae</taxon>
        <taxon>Phytophthora</taxon>
    </lineage>
</organism>
<feature type="region of interest" description="Disordered" evidence="1">
    <location>
        <begin position="1"/>
        <end position="56"/>
    </location>
</feature>
<evidence type="ECO:0000256" key="1">
    <source>
        <dbReference type="SAM" id="MobiDB-lite"/>
    </source>
</evidence>
<comment type="caution">
    <text evidence="2">The sequence shown here is derived from an EMBL/GenBank/DDBJ whole genome shotgun (WGS) entry which is preliminary data.</text>
</comment>
<feature type="compositionally biased region" description="Polar residues" evidence="1">
    <location>
        <begin position="1"/>
        <end position="46"/>
    </location>
</feature>
<evidence type="ECO:0000313" key="3">
    <source>
        <dbReference type="Proteomes" id="UP000602510"/>
    </source>
</evidence>
<accession>A0A833W1H5</accession>
<evidence type="ECO:0000313" key="2">
    <source>
        <dbReference type="EMBL" id="KAF4038434.1"/>
    </source>
</evidence>
<dbReference type="AlphaFoldDB" id="A0A833W1H5"/>
<name>A0A833W1H5_PHYIN</name>
<keyword evidence="3" id="KW-1185">Reference proteome</keyword>